<evidence type="ECO:0000256" key="1">
    <source>
        <dbReference type="ARBA" id="ARBA00023015"/>
    </source>
</evidence>
<dbReference type="PANTHER" id="PTHR30146:SF109">
    <property type="entry name" value="HTH-TYPE TRANSCRIPTIONAL REGULATOR GALS"/>
    <property type="match status" value="1"/>
</dbReference>
<reference evidence="6" key="1">
    <citation type="journal article" date="2019" name="Int. J. Syst. Evol. Microbiol.">
        <title>The Global Catalogue of Microorganisms (GCM) 10K type strain sequencing project: providing services to taxonomists for standard genome sequencing and annotation.</title>
        <authorList>
            <consortium name="The Broad Institute Genomics Platform"/>
            <consortium name="The Broad Institute Genome Sequencing Center for Infectious Disease"/>
            <person name="Wu L."/>
            <person name="Ma J."/>
        </authorList>
    </citation>
    <scope>NUCLEOTIDE SEQUENCE [LARGE SCALE GENOMIC DNA]</scope>
    <source>
        <strain evidence="6">CGMCC 4.7393</strain>
    </source>
</reference>
<dbReference type="InterPro" id="IPR028082">
    <property type="entry name" value="Peripla_BP_I"/>
</dbReference>
<evidence type="ECO:0000256" key="2">
    <source>
        <dbReference type="ARBA" id="ARBA00023125"/>
    </source>
</evidence>
<accession>A0ABW2DJX8</accession>
<dbReference type="Gene3D" id="3.40.50.2300">
    <property type="match status" value="2"/>
</dbReference>
<dbReference type="InterPro" id="IPR000843">
    <property type="entry name" value="HTH_LacI"/>
</dbReference>
<keyword evidence="2 5" id="KW-0238">DNA-binding</keyword>
<gene>
    <name evidence="5" type="ORF">ACFQHR_11185</name>
</gene>
<evidence type="ECO:0000313" key="6">
    <source>
        <dbReference type="Proteomes" id="UP001596405"/>
    </source>
</evidence>
<dbReference type="CDD" id="cd01392">
    <property type="entry name" value="HTH_LacI"/>
    <property type="match status" value="1"/>
</dbReference>
<comment type="caution">
    <text evidence="5">The sequence shown here is derived from an EMBL/GenBank/DDBJ whole genome shotgun (WGS) entry which is preliminary data.</text>
</comment>
<dbReference type="GO" id="GO:0003677">
    <property type="term" value="F:DNA binding"/>
    <property type="evidence" value="ECO:0007669"/>
    <property type="project" value="UniProtKB-KW"/>
</dbReference>
<dbReference type="RefSeq" id="WP_066621462.1">
    <property type="nucleotide sequence ID" value="NZ_JBHSYQ010000004.1"/>
</dbReference>
<feature type="domain" description="HTH lacI-type" evidence="4">
    <location>
        <begin position="5"/>
        <end position="59"/>
    </location>
</feature>
<dbReference type="CDD" id="cd06267">
    <property type="entry name" value="PBP1_LacI_sugar_binding-like"/>
    <property type="match status" value="1"/>
</dbReference>
<organism evidence="5 6">
    <name type="scientific">Rufibacter roseus</name>
    <dbReference type="NCBI Taxonomy" id="1567108"/>
    <lineage>
        <taxon>Bacteria</taxon>
        <taxon>Pseudomonadati</taxon>
        <taxon>Bacteroidota</taxon>
        <taxon>Cytophagia</taxon>
        <taxon>Cytophagales</taxon>
        <taxon>Hymenobacteraceae</taxon>
        <taxon>Rufibacter</taxon>
    </lineage>
</organism>
<dbReference type="SUPFAM" id="SSF47413">
    <property type="entry name" value="lambda repressor-like DNA-binding domains"/>
    <property type="match status" value="1"/>
</dbReference>
<evidence type="ECO:0000313" key="5">
    <source>
        <dbReference type="EMBL" id="MFC6998192.1"/>
    </source>
</evidence>
<keyword evidence="1" id="KW-0805">Transcription regulation</keyword>
<evidence type="ECO:0000259" key="4">
    <source>
        <dbReference type="PROSITE" id="PS50932"/>
    </source>
</evidence>
<evidence type="ECO:0000256" key="3">
    <source>
        <dbReference type="ARBA" id="ARBA00023163"/>
    </source>
</evidence>
<dbReference type="SUPFAM" id="SSF53822">
    <property type="entry name" value="Periplasmic binding protein-like I"/>
    <property type="match status" value="1"/>
</dbReference>
<dbReference type="Gene3D" id="1.10.260.40">
    <property type="entry name" value="lambda repressor-like DNA-binding domains"/>
    <property type="match status" value="1"/>
</dbReference>
<dbReference type="Pfam" id="PF00356">
    <property type="entry name" value="LacI"/>
    <property type="match status" value="1"/>
</dbReference>
<dbReference type="EMBL" id="JBHSYQ010000004">
    <property type="protein sequence ID" value="MFC6998192.1"/>
    <property type="molecule type" value="Genomic_DNA"/>
</dbReference>
<sequence length="352" mass="38693">MGKDITIYDIAKEVGLSPTTISRALNDHPAVNLKTKQRVSEVAGQMGYRTNLFASNLRRQHTHTIGVIVPRLNSPFMSTVISGMEKAATEGGYNLIISQSLETLQKEQANAKTMFDSRVDGLLVSLSYETDDLHHFEPFISRGIPVIFYDRVAEHEQCTSIVIDNLQAAYKATSHLVEQGCTNIMHITGNLKRNVYSDRLKGYKYALIDNNLPYNEQNIIVNNLSEEAGEEAAQQILKMKKLPDGLFVSNDTCAVSCVKTLKQAGISVPADVAVIGFNNDPICRVIEPNLTSVNYPGSEMGELAVKALILRLNGSTEGIASNTINLRSELIIRESSLKSKVAGKKWGQLAPK</sequence>
<dbReference type="PANTHER" id="PTHR30146">
    <property type="entry name" value="LACI-RELATED TRANSCRIPTIONAL REPRESSOR"/>
    <property type="match status" value="1"/>
</dbReference>
<dbReference type="PROSITE" id="PS50932">
    <property type="entry name" value="HTH_LACI_2"/>
    <property type="match status" value="1"/>
</dbReference>
<keyword evidence="3" id="KW-0804">Transcription</keyword>
<dbReference type="InterPro" id="IPR046335">
    <property type="entry name" value="LacI/GalR-like_sensor"/>
</dbReference>
<proteinExistence type="predicted"/>
<dbReference type="SMART" id="SM00354">
    <property type="entry name" value="HTH_LACI"/>
    <property type="match status" value="1"/>
</dbReference>
<dbReference type="Pfam" id="PF13377">
    <property type="entry name" value="Peripla_BP_3"/>
    <property type="match status" value="1"/>
</dbReference>
<dbReference type="InterPro" id="IPR010982">
    <property type="entry name" value="Lambda_DNA-bd_dom_sf"/>
</dbReference>
<name>A0ABW2DJX8_9BACT</name>
<dbReference type="Proteomes" id="UP001596405">
    <property type="component" value="Unassembled WGS sequence"/>
</dbReference>
<protein>
    <submittedName>
        <fullName evidence="5">LacI family DNA-binding transcriptional regulator</fullName>
    </submittedName>
</protein>
<keyword evidence="6" id="KW-1185">Reference proteome</keyword>